<gene>
    <name evidence="1" type="ORF">J5N97_029601</name>
</gene>
<reference evidence="1" key="1">
    <citation type="submission" date="2021-03" db="EMBL/GenBank/DDBJ databases">
        <authorList>
            <person name="Li Z."/>
            <person name="Yang C."/>
        </authorList>
    </citation>
    <scope>NUCLEOTIDE SEQUENCE</scope>
    <source>
        <strain evidence="1">Dzin_1.0</strain>
        <tissue evidence="1">Leaf</tissue>
    </source>
</reference>
<comment type="caution">
    <text evidence="1">The sequence shown here is derived from an EMBL/GenBank/DDBJ whole genome shotgun (WGS) entry which is preliminary data.</text>
</comment>
<evidence type="ECO:0000313" key="1">
    <source>
        <dbReference type="EMBL" id="KAJ0961773.1"/>
    </source>
</evidence>
<dbReference type="OrthoDB" id="785600at2759"/>
<dbReference type="EMBL" id="JAGGNH010000010">
    <property type="protein sequence ID" value="KAJ0961773.1"/>
    <property type="molecule type" value="Genomic_DNA"/>
</dbReference>
<dbReference type="Pfam" id="PF14223">
    <property type="entry name" value="Retrotran_gag_2"/>
    <property type="match status" value="1"/>
</dbReference>
<accession>A0A9D5H3D0</accession>
<proteinExistence type="predicted"/>
<dbReference type="PANTHER" id="PTHR47481">
    <property type="match status" value="1"/>
</dbReference>
<organism evidence="1 2">
    <name type="scientific">Dioscorea zingiberensis</name>
    <dbReference type="NCBI Taxonomy" id="325984"/>
    <lineage>
        <taxon>Eukaryota</taxon>
        <taxon>Viridiplantae</taxon>
        <taxon>Streptophyta</taxon>
        <taxon>Embryophyta</taxon>
        <taxon>Tracheophyta</taxon>
        <taxon>Spermatophyta</taxon>
        <taxon>Magnoliopsida</taxon>
        <taxon>Liliopsida</taxon>
        <taxon>Dioscoreales</taxon>
        <taxon>Dioscoreaceae</taxon>
        <taxon>Dioscorea</taxon>
    </lineage>
</organism>
<sequence length="200" mass="22324">MTNSSSSSSQVSTGAGLLPLLSNLTTPTPSFGHLINIKLTHDNYLLWKAQMIPYLRSQQLLGYTNGTVQAPARMITQGSDTGTTLVENPEYHKWMQQDQMVLSALLASLSEEILSQVLFLTTSHKVWSSLKQSFTSRSRARIMQLKIQLSTVQKKEILVLDYFHKVKHLSGTLATIGQPLQDDESLHTSWLALGQNLTPW</sequence>
<name>A0A9D5H3D0_9LILI</name>
<dbReference type="PANTHER" id="PTHR47481:SF10">
    <property type="entry name" value="COPIA-LIKE POLYPROTEIN_RETROTRANSPOSON"/>
    <property type="match status" value="1"/>
</dbReference>
<keyword evidence="2" id="KW-1185">Reference proteome</keyword>
<evidence type="ECO:0000313" key="2">
    <source>
        <dbReference type="Proteomes" id="UP001085076"/>
    </source>
</evidence>
<reference evidence="1" key="2">
    <citation type="journal article" date="2022" name="Hortic Res">
        <title>The genome of Dioscorea zingiberensis sheds light on the biosynthesis, origin and evolution of the medicinally important diosgenin saponins.</title>
        <authorList>
            <person name="Li Y."/>
            <person name="Tan C."/>
            <person name="Li Z."/>
            <person name="Guo J."/>
            <person name="Li S."/>
            <person name="Chen X."/>
            <person name="Wang C."/>
            <person name="Dai X."/>
            <person name="Yang H."/>
            <person name="Song W."/>
            <person name="Hou L."/>
            <person name="Xu J."/>
            <person name="Tong Z."/>
            <person name="Xu A."/>
            <person name="Yuan X."/>
            <person name="Wang W."/>
            <person name="Yang Q."/>
            <person name="Chen L."/>
            <person name="Sun Z."/>
            <person name="Wang K."/>
            <person name="Pan B."/>
            <person name="Chen J."/>
            <person name="Bao Y."/>
            <person name="Liu F."/>
            <person name="Qi X."/>
            <person name="Gang D.R."/>
            <person name="Wen J."/>
            <person name="Li J."/>
        </authorList>
    </citation>
    <scope>NUCLEOTIDE SEQUENCE</scope>
    <source>
        <strain evidence="1">Dzin_1.0</strain>
    </source>
</reference>
<protein>
    <recommendedName>
        <fullName evidence="3">Retrotransposon Copia-like N-terminal domain-containing protein</fullName>
    </recommendedName>
</protein>
<dbReference type="AlphaFoldDB" id="A0A9D5H3D0"/>
<dbReference type="Proteomes" id="UP001085076">
    <property type="component" value="Miscellaneous, Linkage group lg10"/>
</dbReference>
<evidence type="ECO:0008006" key="3">
    <source>
        <dbReference type="Google" id="ProtNLM"/>
    </source>
</evidence>